<dbReference type="EMBL" id="CADCWD010000075">
    <property type="protein sequence ID" value="CAA9543081.1"/>
    <property type="molecule type" value="Genomic_DNA"/>
</dbReference>
<feature type="domain" description="ABC-type uncharacterised transport system" evidence="3">
    <location>
        <begin position="70"/>
        <end position="169"/>
    </location>
</feature>
<keyword evidence="2" id="KW-0732">Signal</keyword>
<feature type="transmembrane region" description="Helical" evidence="1">
    <location>
        <begin position="282"/>
        <end position="302"/>
    </location>
</feature>
<evidence type="ECO:0000256" key="1">
    <source>
        <dbReference type="SAM" id="Phobius"/>
    </source>
</evidence>
<organism evidence="4">
    <name type="scientific">uncultured Sphingosinicella sp</name>
    <dbReference type="NCBI Taxonomy" id="478748"/>
    <lineage>
        <taxon>Bacteria</taxon>
        <taxon>Pseudomonadati</taxon>
        <taxon>Pseudomonadota</taxon>
        <taxon>Alphaproteobacteria</taxon>
        <taxon>Sphingomonadales</taxon>
        <taxon>Sphingosinicellaceae</taxon>
        <taxon>Sphingosinicella</taxon>
        <taxon>environmental samples</taxon>
    </lineage>
</organism>
<keyword evidence="1" id="KW-1133">Transmembrane helix</keyword>
<keyword evidence="1" id="KW-0472">Membrane</keyword>
<evidence type="ECO:0000313" key="4">
    <source>
        <dbReference type="EMBL" id="CAA9543081.1"/>
    </source>
</evidence>
<proteinExistence type="predicted"/>
<gene>
    <name evidence="4" type="ORF">AVDCRST_MAG23-2267</name>
</gene>
<keyword evidence="1" id="KW-0812">Transmembrane</keyword>
<reference evidence="4" key="1">
    <citation type="submission" date="2020-02" db="EMBL/GenBank/DDBJ databases">
        <authorList>
            <person name="Meier V. D."/>
        </authorList>
    </citation>
    <scope>NUCLEOTIDE SEQUENCE</scope>
    <source>
        <strain evidence="4">AVDCRST_MAG23</strain>
    </source>
</reference>
<dbReference type="InterPro" id="IPR019196">
    <property type="entry name" value="ABC_transp_unknown"/>
</dbReference>
<feature type="signal peptide" evidence="2">
    <location>
        <begin position="1"/>
        <end position="27"/>
    </location>
</feature>
<protein>
    <recommendedName>
        <fullName evidence="3">ABC-type uncharacterized transport system domain-containing protein</fullName>
    </recommendedName>
</protein>
<feature type="chain" id="PRO_5026931401" description="ABC-type uncharacterized transport system domain-containing protein" evidence="2">
    <location>
        <begin position="28"/>
        <end position="307"/>
    </location>
</feature>
<sequence length="307" mass="32638">MARAALSAARALAAGLLLSLMSSGVEPYEAVLGHRAAAQTAPASTAPKPDLMLFTGLPIIWGEGGAFDPRSRPAASFKMLQAEFRVRPLDVLDEPSLASGRLLLLAQPRALAPEELVALDGWVRRGGRVLILTDPQLVWPSELPLGDIRRAPAIGLLDPLLTHWGVRLERGGQDIVVRDLPGGRRLRMAAPGRFVATKPACATADGLWARCPLGSGEALLLADADLMNDALWVGEGGDTSWSDRVADNPLVVADRLDALAGIERERIAPSIDWSRNGEDRHVAWLVAGLALLLAAAAAATLVRLRRA</sequence>
<dbReference type="Pfam" id="PF09822">
    <property type="entry name" value="ABC_transp_aux"/>
    <property type="match status" value="1"/>
</dbReference>
<evidence type="ECO:0000259" key="3">
    <source>
        <dbReference type="Pfam" id="PF09822"/>
    </source>
</evidence>
<name>A0A6J4U8C8_9SPHN</name>
<dbReference type="AlphaFoldDB" id="A0A6J4U8C8"/>
<accession>A0A6J4U8C8</accession>
<evidence type="ECO:0000256" key="2">
    <source>
        <dbReference type="SAM" id="SignalP"/>
    </source>
</evidence>